<dbReference type="Gene3D" id="1.25.40.20">
    <property type="entry name" value="Ankyrin repeat-containing domain"/>
    <property type="match status" value="2"/>
</dbReference>
<evidence type="ECO:0000313" key="4">
    <source>
        <dbReference type="EMBL" id="AXK60263.1"/>
    </source>
</evidence>
<dbReference type="Proteomes" id="UP000254834">
    <property type="component" value="Chromosome"/>
</dbReference>
<organism evidence="4 5">
    <name type="scientific">Candidatus Chromulinivorax destructor</name>
    <dbReference type="NCBI Taxonomy" id="2066483"/>
    <lineage>
        <taxon>Bacteria</taxon>
        <taxon>Candidatus Babelota</taxon>
        <taxon>Candidatus Babeliae</taxon>
        <taxon>Candidatus Babeliales</taxon>
        <taxon>Candidatus Chromulinivoraceae</taxon>
        <taxon>Candidatus Chromulinivorax</taxon>
    </lineage>
</organism>
<dbReference type="EMBL" id="CP025544">
    <property type="protein sequence ID" value="AXK60263.1"/>
    <property type="molecule type" value="Genomic_DNA"/>
</dbReference>
<feature type="repeat" description="ANK" evidence="3">
    <location>
        <begin position="438"/>
        <end position="470"/>
    </location>
</feature>
<name>A0A345ZAE6_9BACT</name>
<dbReference type="PANTHER" id="PTHR24193">
    <property type="entry name" value="ANKYRIN REPEAT PROTEIN"/>
    <property type="match status" value="1"/>
</dbReference>
<dbReference type="RefSeq" id="WP_115585278.1">
    <property type="nucleotide sequence ID" value="NZ_CP025544.1"/>
</dbReference>
<keyword evidence="5" id="KW-1185">Reference proteome</keyword>
<accession>A0A345ZAE6</accession>
<dbReference type="KEGG" id="cdes:C0J27_00660"/>
<feature type="repeat" description="ANK" evidence="3">
    <location>
        <begin position="487"/>
        <end position="515"/>
    </location>
</feature>
<keyword evidence="1" id="KW-0677">Repeat</keyword>
<dbReference type="PANTHER" id="PTHR24193:SF121">
    <property type="entry name" value="ADA2A-CONTAINING COMPLEX COMPONENT 3, ISOFORM D"/>
    <property type="match status" value="1"/>
</dbReference>
<dbReference type="Pfam" id="PF00023">
    <property type="entry name" value="Ank"/>
    <property type="match status" value="1"/>
</dbReference>
<reference evidence="4 5" key="1">
    <citation type="submission" date="2017-12" db="EMBL/GenBank/DDBJ databases">
        <title>Chromulinavorax destructans is a abundant pathogen of dominant heterotrophic picoflagllates.</title>
        <authorList>
            <person name="Deeg C.M."/>
            <person name="Zimmer M."/>
            <person name="Suttle C.A."/>
        </authorList>
    </citation>
    <scope>NUCLEOTIDE SEQUENCE [LARGE SCALE GENOMIC DNA]</scope>
    <source>
        <strain evidence="4 5">SeV1</strain>
    </source>
</reference>
<evidence type="ECO:0000313" key="5">
    <source>
        <dbReference type="Proteomes" id="UP000254834"/>
    </source>
</evidence>
<dbReference type="SMART" id="SM00248">
    <property type="entry name" value="ANK"/>
    <property type="match status" value="7"/>
</dbReference>
<feature type="repeat" description="ANK" evidence="3">
    <location>
        <begin position="341"/>
        <end position="373"/>
    </location>
</feature>
<evidence type="ECO:0000256" key="1">
    <source>
        <dbReference type="ARBA" id="ARBA00022737"/>
    </source>
</evidence>
<dbReference type="OrthoDB" id="5515126at2"/>
<gene>
    <name evidence="4" type="ORF">C0J27_00660</name>
</gene>
<keyword evidence="2 3" id="KW-0040">ANK repeat</keyword>
<dbReference type="GO" id="GO:0000976">
    <property type="term" value="F:transcription cis-regulatory region binding"/>
    <property type="evidence" value="ECO:0007669"/>
    <property type="project" value="TreeGrafter"/>
</dbReference>
<dbReference type="AlphaFoldDB" id="A0A345ZAE6"/>
<evidence type="ECO:0000256" key="3">
    <source>
        <dbReference type="PROSITE-ProRule" id="PRU00023"/>
    </source>
</evidence>
<feature type="repeat" description="ANK" evidence="3">
    <location>
        <begin position="308"/>
        <end position="340"/>
    </location>
</feature>
<sequence length="577" mass="65730">MKFCKIFTMRCMAILSLFGYLLRASEEQKIEDKNYLQQGFDLVSDNDQFDILFPHQAASLQDLMKQSLSESADKGSLAHLVQTIEDVIALQCKDRFLTALQAVVATSDKTMTQETDPVVRYIMKYHDTKLRPIVRNWLVSQPCQDVPFLSQAVEHNNIETIKMLLAIGCNHAVRSNYYHEVAYRRHYLNLCQLRINNQFPNWLEKCFFYSSPEDFKQIINASFCELAKVDNIKKLESLAVKRMLGMMKIALQIEEQTAHDGYMGHGKSQDLLPCGQGTSYLLQRDFSHYCQCSDTYSYNKSLKHCYEFGGTPLHQAVLNNSLEIIQMLLEDGVDVNSKDILDVTPLHVAVEYSHVDAVSLLLDARADVHAKNILGKTPLHLAIEYSNRGDKFFPGNNIAIFHMLIAHPGIDVEQKVDPISIGIAHIIFQRTGSIFEDTGKTPLFLALESKSIKIVQKLLELGANPDSKNDNSDHINGDPSDSLTDLPLHYAVIYCSKEYIDLLLHAGADITMQDCQGKTPLHYAYSDNEKWLQLMHYNPNLELKDNKGNTAEELRIEWMARYEARQRLRKPARCTIS</sequence>
<dbReference type="Pfam" id="PF12796">
    <property type="entry name" value="Ank_2"/>
    <property type="match status" value="2"/>
</dbReference>
<dbReference type="GO" id="GO:0045944">
    <property type="term" value="P:positive regulation of transcription by RNA polymerase II"/>
    <property type="evidence" value="ECO:0007669"/>
    <property type="project" value="TreeGrafter"/>
</dbReference>
<dbReference type="SUPFAM" id="SSF48403">
    <property type="entry name" value="Ankyrin repeat"/>
    <property type="match status" value="1"/>
</dbReference>
<dbReference type="PROSITE" id="PS50297">
    <property type="entry name" value="ANK_REP_REGION"/>
    <property type="match status" value="4"/>
</dbReference>
<dbReference type="PROSITE" id="PS50088">
    <property type="entry name" value="ANK_REPEAT"/>
    <property type="match status" value="4"/>
</dbReference>
<dbReference type="InterPro" id="IPR050663">
    <property type="entry name" value="Ankyrin-SOCS_Box"/>
</dbReference>
<dbReference type="InterPro" id="IPR002110">
    <property type="entry name" value="Ankyrin_rpt"/>
</dbReference>
<proteinExistence type="predicted"/>
<dbReference type="PRINTS" id="PR01415">
    <property type="entry name" value="ANKYRIN"/>
</dbReference>
<evidence type="ECO:0000256" key="2">
    <source>
        <dbReference type="ARBA" id="ARBA00023043"/>
    </source>
</evidence>
<dbReference type="InterPro" id="IPR036770">
    <property type="entry name" value="Ankyrin_rpt-contain_sf"/>
</dbReference>
<protein>
    <submittedName>
        <fullName evidence="4">Uncharacterized protein</fullName>
    </submittedName>
</protein>